<dbReference type="AlphaFoldDB" id="A0A699KIK9"/>
<evidence type="ECO:0000313" key="2">
    <source>
        <dbReference type="EMBL" id="GFA96477.1"/>
    </source>
</evidence>
<dbReference type="InterPro" id="IPR043502">
    <property type="entry name" value="DNA/RNA_pol_sf"/>
</dbReference>
<dbReference type="Pfam" id="PF00078">
    <property type="entry name" value="RVT_1"/>
    <property type="match status" value="1"/>
</dbReference>
<gene>
    <name evidence="2" type="ORF">Tci_668449</name>
</gene>
<keyword evidence="2" id="KW-0695">RNA-directed DNA polymerase</keyword>
<name>A0A699KIK9_TANCI</name>
<dbReference type="PANTHER" id="PTHR33116">
    <property type="entry name" value="REVERSE TRANSCRIPTASE ZINC-BINDING DOMAIN-CONTAINING PROTEIN-RELATED-RELATED"/>
    <property type="match status" value="1"/>
</dbReference>
<proteinExistence type="predicted"/>
<feature type="domain" description="Reverse transcriptase" evidence="1">
    <location>
        <begin position="232"/>
        <end position="391"/>
    </location>
</feature>
<evidence type="ECO:0000259" key="1">
    <source>
        <dbReference type="Pfam" id="PF00078"/>
    </source>
</evidence>
<sequence length="583" mass="65855">MDGFDTFVIDVWRNIPSDKSNAMCNVMNKLKCLKVRIRGWLSRNRNSNYVEITRLKGELTTLDESIDNGTGTKEIVCKRLEILNSIHNLKQIQATEAAQKAKIKWCVEGDENETLEYMVSMKEVKRAVWDCGTDKSLGPNGFSFGFYRHFWPTISYEVFEAVKYFFTHNDIPNGCNSTFIGLILKIFDANMVKDFCPISLIGSIYKIIANIIANRMVGVLGDIVNEVQSAVLLKFGFGNKWRLLIQSCLRSSRGSIIVNGSPTEEFQFFKGLKQGDPLSPFLFILVMESLHLSFQRVVDAGMFTGIKLCSSLNLSHLFYADDAMFVGKWCDSNISTLVHVFECFHRASGLNINMSKSKILGIHVEASKVEQAASKLGCLILNTSFTYLGTKVGCSMSRLNDWDEVVKKVMFRLSKWKMKSLSIGRRLTFLKSVLGSIPIFHMSIFKVPSKILNKLESIRSRFFKGQAIGSYKASWVKWNNVLTPKEKGGLGEVDFFEFLKVELGNGLAISFWEDMLFEGYVFKDRFPRLYALENNKKVTVGDKLQDASLDSSFRQTARGGSEQLQFDELADLIASISLGQNSD</sequence>
<accession>A0A699KIK9</accession>
<keyword evidence="2" id="KW-0808">Transferase</keyword>
<protein>
    <submittedName>
        <fullName evidence="2">RNA-directed DNA polymerase, eukaryota</fullName>
    </submittedName>
</protein>
<keyword evidence="2" id="KW-0548">Nucleotidyltransferase</keyword>
<dbReference type="InterPro" id="IPR000477">
    <property type="entry name" value="RT_dom"/>
</dbReference>
<organism evidence="2">
    <name type="scientific">Tanacetum cinerariifolium</name>
    <name type="common">Dalmatian daisy</name>
    <name type="synonym">Chrysanthemum cinerariifolium</name>
    <dbReference type="NCBI Taxonomy" id="118510"/>
    <lineage>
        <taxon>Eukaryota</taxon>
        <taxon>Viridiplantae</taxon>
        <taxon>Streptophyta</taxon>
        <taxon>Embryophyta</taxon>
        <taxon>Tracheophyta</taxon>
        <taxon>Spermatophyta</taxon>
        <taxon>Magnoliopsida</taxon>
        <taxon>eudicotyledons</taxon>
        <taxon>Gunneridae</taxon>
        <taxon>Pentapetalae</taxon>
        <taxon>asterids</taxon>
        <taxon>campanulids</taxon>
        <taxon>Asterales</taxon>
        <taxon>Asteraceae</taxon>
        <taxon>Asteroideae</taxon>
        <taxon>Anthemideae</taxon>
        <taxon>Anthemidinae</taxon>
        <taxon>Tanacetum</taxon>
    </lineage>
</organism>
<dbReference type="EMBL" id="BKCJ010523385">
    <property type="protein sequence ID" value="GFA96477.1"/>
    <property type="molecule type" value="Genomic_DNA"/>
</dbReference>
<dbReference type="PANTHER" id="PTHR33116:SF77">
    <property type="entry name" value="RNA-DIRECTED DNA POLYMERASE"/>
    <property type="match status" value="1"/>
</dbReference>
<feature type="non-terminal residue" evidence="2">
    <location>
        <position position="583"/>
    </location>
</feature>
<dbReference type="GO" id="GO:0003964">
    <property type="term" value="F:RNA-directed DNA polymerase activity"/>
    <property type="evidence" value="ECO:0007669"/>
    <property type="project" value="UniProtKB-KW"/>
</dbReference>
<reference evidence="2" key="1">
    <citation type="journal article" date="2019" name="Sci. Rep.">
        <title>Draft genome of Tanacetum cinerariifolium, the natural source of mosquito coil.</title>
        <authorList>
            <person name="Yamashiro T."/>
            <person name="Shiraishi A."/>
            <person name="Satake H."/>
            <person name="Nakayama K."/>
        </authorList>
    </citation>
    <scope>NUCLEOTIDE SEQUENCE</scope>
</reference>
<comment type="caution">
    <text evidence="2">The sequence shown here is derived from an EMBL/GenBank/DDBJ whole genome shotgun (WGS) entry which is preliminary data.</text>
</comment>
<dbReference type="SUPFAM" id="SSF56672">
    <property type="entry name" value="DNA/RNA polymerases"/>
    <property type="match status" value="1"/>
</dbReference>